<dbReference type="EMBL" id="GU942963">
    <property type="protein sequence ID" value="ADD93086.1"/>
    <property type="molecule type" value="Genomic_DNA"/>
</dbReference>
<reference evidence="1" key="1">
    <citation type="journal article" date="2010" name="ISME J.">
        <title>Metagenome of the Mediterranean deep chlorophyll maximum studied by direct and fosmid library 454 pyrosequencing.</title>
        <authorList>
            <person name="Ghai R."/>
            <person name="Martin-Cuadrado A.B."/>
            <person name="Molto A.G."/>
            <person name="Heredia I.G."/>
            <person name="Cabrera R."/>
            <person name="Martin J."/>
            <person name="Verdu M."/>
            <person name="Deschamps P."/>
            <person name="Moreira D."/>
            <person name="Lopez-Garcia P."/>
            <person name="Mira A."/>
            <person name="Rodriguez-Valera F."/>
        </authorList>
    </citation>
    <scope>NUCLEOTIDE SEQUENCE</scope>
</reference>
<keyword evidence="1" id="KW-0418">Kinase</keyword>
<dbReference type="Gene3D" id="3.40.50.300">
    <property type="entry name" value="P-loop containing nucleotide triphosphate hydrolases"/>
    <property type="match status" value="1"/>
</dbReference>
<dbReference type="InterPro" id="IPR027417">
    <property type="entry name" value="P-loop_NTPase"/>
</dbReference>
<dbReference type="SUPFAM" id="SSF52540">
    <property type="entry name" value="P-loop containing nucleoside triphosphate hydrolases"/>
    <property type="match status" value="1"/>
</dbReference>
<sequence length="176" mass="20010">MPGSGKGEFASVLNNHGIPVLSMGDMVRAEVRRLKLEESPGIFGEIAAQLRAEHGEDVLAVRLADAVDELLKTNEIVLIEGMRGTAERVVFEQRWKKNFFSLAVDASPDTRFTRIQNRGRSEDGDRAAFEIRDNRERGWGLESIIREADFLIDNNIDLTEFQNSCRKWLTDFENRD</sequence>
<dbReference type="AlphaFoldDB" id="D6PBI5"/>
<protein>
    <submittedName>
        <fullName evidence="1">Dephospho CoA kinase</fullName>
    </submittedName>
</protein>
<proteinExistence type="predicted"/>
<keyword evidence="1" id="KW-0808">Transferase</keyword>
<dbReference type="PANTHER" id="PTHR41930:SF1">
    <property type="entry name" value="DEPHOSPHO-COA KINASE"/>
    <property type="match status" value="1"/>
</dbReference>
<dbReference type="GO" id="GO:0016301">
    <property type="term" value="F:kinase activity"/>
    <property type="evidence" value="ECO:0007669"/>
    <property type="project" value="UniProtKB-KW"/>
</dbReference>
<evidence type="ECO:0000313" key="1">
    <source>
        <dbReference type="EMBL" id="ADD93086.1"/>
    </source>
</evidence>
<accession>D6PBI5</accession>
<dbReference type="PANTHER" id="PTHR41930">
    <property type="entry name" value="UPF0200 PROTEIN MJ1399"/>
    <property type="match status" value="1"/>
</dbReference>
<organism evidence="1">
    <name type="scientific">uncultured archaeon MedDCM-OCT-S05-C205</name>
    <dbReference type="NCBI Taxonomy" id="743089"/>
    <lineage>
        <taxon>Archaea</taxon>
        <taxon>environmental samples</taxon>
    </lineage>
</organism>
<dbReference type="Pfam" id="PF13207">
    <property type="entry name" value="AAA_17"/>
    <property type="match status" value="1"/>
</dbReference>
<name>D6PBI5_9ARCH</name>